<sequence>MSDQPTTATATVTYPAEHVTRIGLDDAKQMRSALLDAIKASRIGDRDQLLAFTEPLPAWIDSDGRVMVAGWLLQTKNGVWVASFRLSVSQERSVGYAATFIKEGTVWRVIKLVPEKIRYNR</sequence>
<accession>A0A2W4RF34</accession>
<dbReference type="AlphaFoldDB" id="A0A2W4RF34"/>
<evidence type="ECO:0000313" key="1">
    <source>
        <dbReference type="EMBL" id="PZN82452.1"/>
    </source>
</evidence>
<gene>
    <name evidence="1" type="ORF">DM484_06350</name>
</gene>
<organism evidence="1 2">
    <name type="scientific">Candidatus Methylumidiphilus alinenensis</name>
    <dbReference type="NCBI Taxonomy" id="2202197"/>
    <lineage>
        <taxon>Bacteria</taxon>
        <taxon>Pseudomonadati</taxon>
        <taxon>Pseudomonadota</taxon>
        <taxon>Gammaproteobacteria</taxon>
        <taxon>Methylococcales</taxon>
        <taxon>Candidatus Methylumidiphilus</taxon>
    </lineage>
</organism>
<evidence type="ECO:0000313" key="2">
    <source>
        <dbReference type="Proteomes" id="UP000249396"/>
    </source>
</evidence>
<name>A0A2W4RF34_9GAMM</name>
<comment type="caution">
    <text evidence="1">The sequence shown here is derived from an EMBL/GenBank/DDBJ whole genome shotgun (WGS) entry which is preliminary data.</text>
</comment>
<dbReference type="Proteomes" id="UP000249396">
    <property type="component" value="Unassembled WGS sequence"/>
</dbReference>
<protein>
    <submittedName>
        <fullName evidence="1">Uncharacterized protein</fullName>
    </submittedName>
</protein>
<reference evidence="1 2" key="1">
    <citation type="journal article" date="2018" name="Aquat. Microb. Ecol.">
        <title>Gammaproteobacterial methanotrophs dominate.</title>
        <authorList>
            <person name="Rissanen A.J."/>
            <person name="Saarenheimo J."/>
            <person name="Tiirola M."/>
            <person name="Peura S."/>
            <person name="Aalto S.L."/>
            <person name="Karvinen A."/>
            <person name="Nykanen H."/>
        </authorList>
    </citation>
    <scope>NUCLEOTIDE SEQUENCE [LARGE SCALE GENOMIC DNA]</scope>
    <source>
        <strain evidence="1">AMbin10</strain>
    </source>
</reference>
<dbReference type="EMBL" id="QJPH01000219">
    <property type="protein sequence ID" value="PZN82452.1"/>
    <property type="molecule type" value="Genomic_DNA"/>
</dbReference>
<proteinExistence type="predicted"/>